<dbReference type="GO" id="GO:0030983">
    <property type="term" value="F:mismatched DNA binding"/>
    <property type="evidence" value="ECO:0007669"/>
    <property type="project" value="InterPro"/>
</dbReference>
<dbReference type="Gene3D" id="1.10.30.50">
    <property type="match status" value="1"/>
</dbReference>
<dbReference type="Pfam" id="PF00488">
    <property type="entry name" value="MutS_V"/>
    <property type="match status" value="1"/>
</dbReference>
<dbReference type="GO" id="GO:0005524">
    <property type="term" value="F:ATP binding"/>
    <property type="evidence" value="ECO:0007669"/>
    <property type="project" value="UniProtKB-KW"/>
</dbReference>
<dbReference type="InterPro" id="IPR045076">
    <property type="entry name" value="MutS"/>
</dbReference>
<evidence type="ECO:0000256" key="3">
    <source>
        <dbReference type="ARBA" id="ARBA00023125"/>
    </source>
</evidence>
<dbReference type="Gene3D" id="3.40.50.300">
    <property type="entry name" value="P-loop containing nucleotide triphosphate hydrolases"/>
    <property type="match status" value="1"/>
</dbReference>
<sequence length="263" mass="29757">SGLYVPATTMRFSLCTELFTRIVAKDNFEKGLSSFAVEMVELKNIFNRCGSKSLILGDEISHGTETLSAIAIVGATIKRLVEKKSLFLFTTHLHQIHQCNILSEESSHVASAHMQVHYDKDADQLVFDRVLQAGNGSSIYGLEFAQSLHMDEPFLQYATTIRKSLTDDYSDIELLVKKERSIYNKHVYLSSCAICSQRVEDVHHIVPQKEADDAGNIGHFHKNHTYNLLPICKSCHKRIHDEEIQVNGFVMTSKGLQLLFEER</sequence>
<keyword evidence="3" id="KW-0238">DNA-binding</keyword>
<keyword evidence="2" id="KW-0067">ATP-binding</keyword>
<dbReference type="InterPro" id="IPR027417">
    <property type="entry name" value="P-loop_NTPase"/>
</dbReference>
<evidence type="ECO:0000259" key="4">
    <source>
        <dbReference type="SMART" id="SM00534"/>
    </source>
</evidence>
<evidence type="ECO:0000313" key="6">
    <source>
        <dbReference type="Proteomes" id="UP000228528"/>
    </source>
</evidence>
<dbReference type="InterPro" id="IPR003615">
    <property type="entry name" value="HNH_nuc"/>
</dbReference>
<organism evidence="5 6">
    <name type="scientific">Candidatus Magasanikbacteria bacterium CG10_big_fil_rev_8_21_14_0_10_38_6</name>
    <dbReference type="NCBI Taxonomy" id="1974647"/>
    <lineage>
        <taxon>Bacteria</taxon>
        <taxon>Candidatus Magasanikiibacteriota</taxon>
    </lineage>
</organism>
<dbReference type="SMART" id="SM00534">
    <property type="entry name" value="MUTSac"/>
    <property type="match status" value="1"/>
</dbReference>
<reference evidence="6" key="1">
    <citation type="submission" date="2017-09" db="EMBL/GenBank/DDBJ databases">
        <title>Depth-based differentiation of microbial function through sediment-hosted aquifers and enrichment of novel symbionts in the deep terrestrial subsurface.</title>
        <authorList>
            <person name="Probst A.J."/>
            <person name="Ladd B."/>
            <person name="Jarett J.K."/>
            <person name="Geller-Mcgrath D.E."/>
            <person name="Sieber C.M.K."/>
            <person name="Emerson J.B."/>
            <person name="Anantharaman K."/>
            <person name="Thomas B.C."/>
            <person name="Malmstrom R."/>
            <person name="Stieglmeier M."/>
            <person name="Klingl A."/>
            <person name="Woyke T."/>
            <person name="Ryan C.M."/>
            <person name="Banfield J.F."/>
        </authorList>
    </citation>
    <scope>NUCLEOTIDE SEQUENCE [LARGE SCALE GENOMIC DNA]</scope>
</reference>
<dbReference type="AlphaFoldDB" id="A0A2M6P1W1"/>
<dbReference type="SUPFAM" id="SSF52540">
    <property type="entry name" value="P-loop containing nucleoside triphosphate hydrolases"/>
    <property type="match status" value="1"/>
</dbReference>
<dbReference type="PANTHER" id="PTHR11361">
    <property type="entry name" value="DNA MISMATCH REPAIR PROTEIN MUTS FAMILY MEMBER"/>
    <property type="match status" value="1"/>
</dbReference>
<protein>
    <submittedName>
        <fullName evidence="5">DNA mismatch repair protein</fullName>
    </submittedName>
</protein>
<dbReference type="GO" id="GO:0140664">
    <property type="term" value="F:ATP-dependent DNA damage sensor activity"/>
    <property type="evidence" value="ECO:0007669"/>
    <property type="project" value="InterPro"/>
</dbReference>
<dbReference type="Proteomes" id="UP000228528">
    <property type="component" value="Unassembled WGS sequence"/>
</dbReference>
<dbReference type="CDD" id="cd00085">
    <property type="entry name" value="HNHc"/>
    <property type="match status" value="1"/>
</dbReference>
<evidence type="ECO:0000313" key="5">
    <source>
        <dbReference type="EMBL" id="PIR77706.1"/>
    </source>
</evidence>
<accession>A0A2M6P1W1</accession>
<keyword evidence="1" id="KW-0547">Nucleotide-binding</keyword>
<feature type="domain" description="DNA mismatch repair proteins mutS family" evidence="4">
    <location>
        <begin position="1"/>
        <end position="163"/>
    </location>
</feature>
<name>A0A2M6P1W1_9BACT</name>
<dbReference type="GO" id="GO:0006298">
    <property type="term" value="P:mismatch repair"/>
    <property type="evidence" value="ECO:0007669"/>
    <property type="project" value="InterPro"/>
</dbReference>
<dbReference type="EMBL" id="PFBW01000042">
    <property type="protein sequence ID" value="PIR77706.1"/>
    <property type="molecule type" value="Genomic_DNA"/>
</dbReference>
<dbReference type="PANTHER" id="PTHR11361:SF34">
    <property type="entry name" value="DNA MISMATCH REPAIR PROTEIN MSH1, MITOCHONDRIAL"/>
    <property type="match status" value="1"/>
</dbReference>
<feature type="non-terminal residue" evidence="5">
    <location>
        <position position="1"/>
    </location>
</feature>
<dbReference type="InterPro" id="IPR000432">
    <property type="entry name" value="DNA_mismatch_repair_MutS_C"/>
</dbReference>
<comment type="caution">
    <text evidence="5">The sequence shown here is derived from an EMBL/GenBank/DDBJ whole genome shotgun (WGS) entry which is preliminary data.</text>
</comment>
<gene>
    <name evidence="5" type="ORF">COU30_00995</name>
</gene>
<evidence type="ECO:0000256" key="1">
    <source>
        <dbReference type="ARBA" id="ARBA00022741"/>
    </source>
</evidence>
<evidence type="ECO:0000256" key="2">
    <source>
        <dbReference type="ARBA" id="ARBA00022840"/>
    </source>
</evidence>
<proteinExistence type="predicted"/>